<dbReference type="STRING" id="58114.SAMN05216270_11475"/>
<feature type="transmembrane region" description="Helical" evidence="7">
    <location>
        <begin position="32"/>
        <end position="53"/>
    </location>
</feature>
<evidence type="ECO:0000256" key="5">
    <source>
        <dbReference type="ARBA" id="ARBA00023136"/>
    </source>
</evidence>
<dbReference type="AlphaFoldDB" id="A0A1G7AQ00"/>
<organism evidence="9 10">
    <name type="scientific">Glycomyces harbinensis</name>
    <dbReference type="NCBI Taxonomy" id="58114"/>
    <lineage>
        <taxon>Bacteria</taxon>
        <taxon>Bacillati</taxon>
        <taxon>Actinomycetota</taxon>
        <taxon>Actinomycetes</taxon>
        <taxon>Glycomycetales</taxon>
        <taxon>Glycomycetaceae</taxon>
        <taxon>Glycomyces</taxon>
    </lineage>
</organism>
<dbReference type="SUPFAM" id="SSF103481">
    <property type="entry name" value="Multidrug resistance efflux transporter EmrE"/>
    <property type="match status" value="2"/>
</dbReference>
<keyword evidence="4 7" id="KW-1133">Transmembrane helix</keyword>
<gene>
    <name evidence="9" type="ORF">SAMN05216270_11475</name>
</gene>
<dbReference type="InterPro" id="IPR037185">
    <property type="entry name" value="EmrE-like"/>
</dbReference>
<sequence length="305" mass="31660">MRPLDRLYAAGFVVAWSSGFIGVELGTRDASAVTLLTWRFLVLALPAAAWIAHRRSRFAGRDLRLHLVIGAFAQVGYLSGVAFAAQLGVAPGVVSLIAGLQPLIMAVAAAAFLSERTSRLQVLGLLIGLAGVALVVSVDGGGPVPLWAYALPLGSVLSLVAATVVERRTRPDSLGPIDALAVQFLFAAIAFTMIAAAGGYLRPAATPDFWAGVILTVVLAGIGGYGLYWAVVHRSGATVASSLLYLTPPTTLLWAWAMFGDQVTGRAWAGLAVTALGVALALRRGPGPPPHESSTAGYPGVTERR</sequence>
<keyword evidence="10" id="KW-1185">Reference proteome</keyword>
<dbReference type="PANTHER" id="PTHR32322:SF2">
    <property type="entry name" value="EAMA DOMAIN-CONTAINING PROTEIN"/>
    <property type="match status" value="1"/>
</dbReference>
<feature type="transmembrane region" description="Helical" evidence="7">
    <location>
        <begin position="243"/>
        <end position="259"/>
    </location>
</feature>
<dbReference type="PANTHER" id="PTHR32322">
    <property type="entry name" value="INNER MEMBRANE TRANSPORTER"/>
    <property type="match status" value="1"/>
</dbReference>
<feature type="transmembrane region" description="Helical" evidence="7">
    <location>
        <begin position="7"/>
        <end position="26"/>
    </location>
</feature>
<keyword evidence="3 7" id="KW-0812">Transmembrane</keyword>
<feature type="region of interest" description="Disordered" evidence="6">
    <location>
        <begin position="285"/>
        <end position="305"/>
    </location>
</feature>
<evidence type="ECO:0000313" key="10">
    <source>
        <dbReference type="Proteomes" id="UP000198949"/>
    </source>
</evidence>
<name>A0A1G7AQ00_9ACTN</name>
<protein>
    <submittedName>
        <fullName evidence="9">Permease of the drug/metabolite transporter (DMT) superfamily</fullName>
    </submittedName>
</protein>
<evidence type="ECO:0000259" key="8">
    <source>
        <dbReference type="Pfam" id="PF00892"/>
    </source>
</evidence>
<dbReference type="OrthoDB" id="9809509at2"/>
<evidence type="ECO:0000256" key="2">
    <source>
        <dbReference type="ARBA" id="ARBA00007362"/>
    </source>
</evidence>
<proteinExistence type="inferred from homology"/>
<feature type="transmembrane region" description="Helical" evidence="7">
    <location>
        <begin position="120"/>
        <end position="138"/>
    </location>
</feature>
<feature type="transmembrane region" description="Helical" evidence="7">
    <location>
        <begin position="65"/>
        <end position="87"/>
    </location>
</feature>
<comment type="subcellular location">
    <subcellularLocation>
        <location evidence="1">Membrane</location>
        <topology evidence="1">Multi-pass membrane protein</topology>
    </subcellularLocation>
</comment>
<reference evidence="10" key="1">
    <citation type="submission" date="2016-10" db="EMBL/GenBank/DDBJ databases">
        <authorList>
            <person name="Varghese N."/>
            <person name="Submissions S."/>
        </authorList>
    </citation>
    <scope>NUCLEOTIDE SEQUENCE [LARGE SCALE GENOMIC DNA]</scope>
    <source>
        <strain evidence="10">CGMCC 4.3516</strain>
    </source>
</reference>
<dbReference type="EMBL" id="FNAD01000014">
    <property type="protein sequence ID" value="SDE16760.1"/>
    <property type="molecule type" value="Genomic_DNA"/>
</dbReference>
<feature type="transmembrane region" description="Helical" evidence="7">
    <location>
        <begin position="177"/>
        <end position="197"/>
    </location>
</feature>
<evidence type="ECO:0000256" key="3">
    <source>
        <dbReference type="ARBA" id="ARBA00022692"/>
    </source>
</evidence>
<comment type="similarity">
    <text evidence="2">Belongs to the EamA transporter family.</text>
</comment>
<evidence type="ECO:0000256" key="7">
    <source>
        <dbReference type="SAM" id="Phobius"/>
    </source>
</evidence>
<dbReference type="Pfam" id="PF00892">
    <property type="entry name" value="EamA"/>
    <property type="match status" value="2"/>
</dbReference>
<feature type="domain" description="EamA" evidence="8">
    <location>
        <begin position="147"/>
        <end position="282"/>
    </location>
</feature>
<evidence type="ECO:0000256" key="1">
    <source>
        <dbReference type="ARBA" id="ARBA00004141"/>
    </source>
</evidence>
<dbReference type="InterPro" id="IPR000620">
    <property type="entry name" value="EamA_dom"/>
</dbReference>
<evidence type="ECO:0000256" key="6">
    <source>
        <dbReference type="SAM" id="MobiDB-lite"/>
    </source>
</evidence>
<keyword evidence="5 7" id="KW-0472">Membrane</keyword>
<feature type="domain" description="EamA" evidence="8">
    <location>
        <begin position="7"/>
        <end position="136"/>
    </location>
</feature>
<dbReference type="RefSeq" id="WP_091039348.1">
    <property type="nucleotide sequence ID" value="NZ_FNAD01000014.1"/>
</dbReference>
<dbReference type="InterPro" id="IPR050638">
    <property type="entry name" value="AA-Vitamin_Transporters"/>
</dbReference>
<dbReference type="GO" id="GO:0016020">
    <property type="term" value="C:membrane"/>
    <property type="evidence" value="ECO:0007669"/>
    <property type="project" value="UniProtKB-SubCell"/>
</dbReference>
<feature type="transmembrane region" description="Helical" evidence="7">
    <location>
        <begin position="144"/>
        <end position="165"/>
    </location>
</feature>
<dbReference type="Proteomes" id="UP000198949">
    <property type="component" value="Unassembled WGS sequence"/>
</dbReference>
<feature type="transmembrane region" description="Helical" evidence="7">
    <location>
        <begin position="209"/>
        <end position="231"/>
    </location>
</feature>
<accession>A0A1G7AQ00</accession>
<evidence type="ECO:0000313" key="9">
    <source>
        <dbReference type="EMBL" id="SDE16760.1"/>
    </source>
</evidence>
<feature type="transmembrane region" description="Helical" evidence="7">
    <location>
        <begin position="93"/>
        <end position="113"/>
    </location>
</feature>
<evidence type="ECO:0000256" key="4">
    <source>
        <dbReference type="ARBA" id="ARBA00022989"/>
    </source>
</evidence>